<dbReference type="Proteomes" id="UP001642464">
    <property type="component" value="Unassembled WGS sequence"/>
</dbReference>
<gene>
    <name evidence="2" type="ORF">SCF082_LOCUS21700</name>
</gene>
<sequence>MDPLALAGAGLAIHAGLDGMGVAGDAGSAGASAVKAEKVDPFGAVLAGLIHHMGEVAERPKPTVWGAELDDPELGPKIALAAEEAMKSIKADWGPIFVYGPMLLPAVWGELIGRVPDMAAAKIFGFLRRGLTCSPEAALMEEEAALAVGQVVYGLLPWERKLVDAMMEDTFTMTKGFVRLIEDEQQEDLEVILYLWKEEFLNGVTDHDWSIETFEAEWMVEYLQLCRDMRQHKQLEAMADEELKAATMTGRRLQKEDEGAVPED</sequence>
<accession>A0ABP0LBH7</accession>
<protein>
    <submittedName>
        <fullName evidence="2">Titin</fullName>
    </submittedName>
</protein>
<dbReference type="PANTHER" id="PTHR31544:SF2">
    <property type="entry name" value="AIG2-LIKE PROTEIN D"/>
    <property type="match status" value="1"/>
</dbReference>
<organism evidence="2 3">
    <name type="scientific">Durusdinium trenchii</name>
    <dbReference type="NCBI Taxonomy" id="1381693"/>
    <lineage>
        <taxon>Eukaryota</taxon>
        <taxon>Sar</taxon>
        <taxon>Alveolata</taxon>
        <taxon>Dinophyceae</taxon>
        <taxon>Suessiales</taxon>
        <taxon>Symbiodiniaceae</taxon>
        <taxon>Durusdinium</taxon>
    </lineage>
</organism>
<name>A0ABP0LBH7_9DINO</name>
<evidence type="ECO:0000313" key="3">
    <source>
        <dbReference type="Proteomes" id="UP001642464"/>
    </source>
</evidence>
<comment type="caution">
    <text evidence="2">The sequence shown here is derived from an EMBL/GenBank/DDBJ whole genome shotgun (WGS) entry which is preliminary data.</text>
</comment>
<dbReference type="EMBL" id="CAXAMM010015446">
    <property type="protein sequence ID" value="CAK9036353.1"/>
    <property type="molecule type" value="Genomic_DNA"/>
</dbReference>
<keyword evidence="3" id="KW-1185">Reference proteome</keyword>
<proteinExistence type="inferred from homology"/>
<dbReference type="InterPro" id="IPR045038">
    <property type="entry name" value="AIG2-like"/>
</dbReference>
<reference evidence="2 3" key="1">
    <citation type="submission" date="2024-02" db="EMBL/GenBank/DDBJ databases">
        <authorList>
            <person name="Chen Y."/>
            <person name="Shah S."/>
            <person name="Dougan E. K."/>
            <person name="Thang M."/>
            <person name="Chan C."/>
        </authorList>
    </citation>
    <scope>NUCLEOTIDE SEQUENCE [LARGE SCALE GENOMIC DNA]</scope>
</reference>
<evidence type="ECO:0000313" key="2">
    <source>
        <dbReference type="EMBL" id="CAK9036353.1"/>
    </source>
</evidence>
<dbReference type="PANTHER" id="PTHR31544">
    <property type="entry name" value="AIG2-LIKE PROTEIN D"/>
    <property type="match status" value="1"/>
</dbReference>
<comment type="similarity">
    <text evidence="1">Belongs to the gamma-glutamylcyclotransferase family.</text>
</comment>
<evidence type="ECO:0000256" key="1">
    <source>
        <dbReference type="ARBA" id="ARBA00008861"/>
    </source>
</evidence>
<dbReference type="Gene3D" id="3.10.490.10">
    <property type="entry name" value="Gamma-glutamyl cyclotransferase-like"/>
    <property type="match status" value="1"/>
</dbReference>